<comment type="caution">
    <text evidence="2">The sequence shown here is derived from an EMBL/GenBank/DDBJ whole genome shotgun (WGS) entry which is preliminary data.</text>
</comment>
<keyword evidence="1" id="KW-0812">Transmembrane</keyword>
<keyword evidence="3" id="KW-1185">Reference proteome</keyword>
<protein>
    <submittedName>
        <fullName evidence="2">Uncharacterized protein</fullName>
    </submittedName>
</protein>
<dbReference type="OrthoDB" id="195218at2759"/>
<dbReference type="Proteomes" id="UP001165082">
    <property type="component" value="Unassembled WGS sequence"/>
</dbReference>
<keyword evidence="1" id="KW-1133">Transmembrane helix</keyword>
<reference evidence="2" key="1">
    <citation type="submission" date="2022-07" db="EMBL/GenBank/DDBJ databases">
        <title>Genome analysis of Parmales, a sister group of diatoms, reveals the evolutionary specialization of diatoms from phago-mixotrophs to photoautotrophs.</title>
        <authorList>
            <person name="Ban H."/>
            <person name="Sato S."/>
            <person name="Yoshikawa S."/>
            <person name="Kazumasa Y."/>
            <person name="Nakamura Y."/>
            <person name="Ichinomiya M."/>
            <person name="Saitoh K."/>
            <person name="Sato N."/>
            <person name="Blanc-Mathieu R."/>
            <person name="Endo H."/>
            <person name="Kuwata A."/>
            <person name="Ogata H."/>
        </authorList>
    </citation>
    <scope>NUCLEOTIDE SEQUENCE</scope>
</reference>
<sequence length="225" mass="24286">MFSTRTELGYLGTNTAIGSSNETGGVGGGGEKGVTLFQKIDNFGLSLKGLAMEAKVKAKEAEDRGKSILLSTKFCGILALFIFYRAYRGFFVILPSVFREVERKLSKTMDFAPYEDDSIAKATTKTISIFKGEGAGGGGEDKVSEDINPDTGKVRPRTTITVSVLAGLITLSYIVRGMAGVVFKFFQTALGKRSIVNSFEAAADEVVRNEGRVMRVVDNVDDCEM</sequence>
<organism evidence="2 3">
    <name type="scientific">Triparma retinervis</name>
    <dbReference type="NCBI Taxonomy" id="2557542"/>
    <lineage>
        <taxon>Eukaryota</taxon>
        <taxon>Sar</taxon>
        <taxon>Stramenopiles</taxon>
        <taxon>Ochrophyta</taxon>
        <taxon>Bolidophyceae</taxon>
        <taxon>Parmales</taxon>
        <taxon>Triparmaceae</taxon>
        <taxon>Triparma</taxon>
    </lineage>
</organism>
<keyword evidence="1" id="KW-0472">Membrane</keyword>
<evidence type="ECO:0000256" key="1">
    <source>
        <dbReference type="SAM" id="Phobius"/>
    </source>
</evidence>
<dbReference type="AlphaFoldDB" id="A0A9W7G5Q1"/>
<evidence type="ECO:0000313" key="3">
    <source>
        <dbReference type="Proteomes" id="UP001165082"/>
    </source>
</evidence>
<accession>A0A9W7G5Q1</accession>
<feature type="transmembrane region" description="Helical" evidence="1">
    <location>
        <begin position="160"/>
        <end position="183"/>
    </location>
</feature>
<evidence type="ECO:0000313" key="2">
    <source>
        <dbReference type="EMBL" id="GMI36859.1"/>
    </source>
</evidence>
<gene>
    <name evidence="2" type="ORF">TrRE_jg6782</name>
</gene>
<proteinExistence type="predicted"/>
<dbReference type="EMBL" id="BRXZ01007957">
    <property type="protein sequence ID" value="GMI36859.1"/>
    <property type="molecule type" value="Genomic_DNA"/>
</dbReference>
<feature type="transmembrane region" description="Helical" evidence="1">
    <location>
        <begin position="67"/>
        <end position="87"/>
    </location>
</feature>
<name>A0A9W7G5Q1_9STRA</name>